<feature type="transmembrane region" description="Helical" evidence="1">
    <location>
        <begin position="464"/>
        <end position="484"/>
    </location>
</feature>
<keyword evidence="1" id="KW-0812">Transmembrane</keyword>
<evidence type="ECO:0000256" key="1">
    <source>
        <dbReference type="SAM" id="Phobius"/>
    </source>
</evidence>
<dbReference type="Proteomes" id="UP001519331">
    <property type="component" value="Unassembled WGS sequence"/>
</dbReference>
<dbReference type="EMBL" id="JAGINX010000001">
    <property type="protein sequence ID" value="MBP2317520.1"/>
    <property type="molecule type" value="Genomic_DNA"/>
</dbReference>
<proteinExistence type="predicted"/>
<feature type="transmembrane region" description="Helical" evidence="1">
    <location>
        <begin position="756"/>
        <end position="778"/>
    </location>
</feature>
<keyword evidence="3" id="KW-1185">Reference proteome</keyword>
<feature type="transmembrane region" description="Helical" evidence="1">
    <location>
        <begin position="651"/>
        <end position="672"/>
    </location>
</feature>
<feature type="transmembrane region" description="Helical" evidence="1">
    <location>
        <begin position="692"/>
        <end position="712"/>
    </location>
</feature>
<dbReference type="RefSeq" id="WP_210047761.1">
    <property type="nucleotide sequence ID" value="NZ_JAGINX010000001.1"/>
</dbReference>
<reference evidence="2 3" key="1">
    <citation type="submission" date="2021-03" db="EMBL/GenBank/DDBJ databases">
        <title>Sequencing the genomes of 1000 actinobacteria strains.</title>
        <authorList>
            <person name="Klenk H.-P."/>
        </authorList>
    </citation>
    <scope>NUCLEOTIDE SEQUENCE [LARGE SCALE GENOMIC DNA]</scope>
    <source>
        <strain evidence="2 3">DSM 12544</strain>
    </source>
</reference>
<keyword evidence="1" id="KW-0472">Membrane</keyword>
<feature type="transmembrane region" description="Helical" evidence="1">
    <location>
        <begin position="522"/>
        <end position="550"/>
    </location>
</feature>
<name>A0ABS4SZ90_9MICC</name>
<feature type="transmembrane region" description="Helical" evidence="1">
    <location>
        <begin position="724"/>
        <end position="744"/>
    </location>
</feature>
<feature type="transmembrane region" description="Helical" evidence="1">
    <location>
        <begin position="233"/>
        <end position="252"/>
    </location>
</feature>
<keyword evidence="1" id="KW-1133">Transmembrane helix</keyword>
<dbReference type="InterPro" id="IPR029044">
    <property type="entry name" value="Nucleotide-diphossugar_trans"/>
</dbReference>
<feature type="transmembrane region" description="Helical" evidence="1">
    <location>
        <begin position="356"/>
        <end position="377"/>
    </location>
</feature>
<feature type="transmembrane region" description="Helical" evidence="1">
    <location>
        <begin position="562"/>
        <end position="584"/>
    </location>
</feature>
<evidence type="ECO:0008006" key="4">
    <source>
        <dbReference type="Google" id="ProtNLM"/>
    </source>
</evidence>
<sequence length="1106" mass="116743">MERQLPEGFSAEHQWLWILPAGTVPEPEALSHLEDRLFTVKDETTHPSIRVIGAKVTDADHTHGRRLINVGLAAGHSGEVVALNEPRELDQGQYDGRDRVAGVSAHGMLVESSLFADLGGFDPTLPADYAALQFCQAAREVGAEVVIEPTAVVGREVAAPGQDRQEAGEIDPARVHRYGGTLYLPAPQRRGQIRRRLAAAHPLLVPFLWVGRWAAALLRLVLLSLTKAPDAGVSQFVASAGALLNWAALFHVRSFRAKGRKAAFIRRERQNDVDAGETLRAGRRADERLQLSSAQLRAHRRKMMTAETVTLRPGAAQDERAQERARQEAEDEALLAVGSSDGEFDEMPSRGSGDRLGLFLMLLALTGVSLVAFRSLLSAEALTGGAALPVSASLQEVLHHTTSFVSAEGLGDRAAADPFSLILLLFSLVSFGHASTVLVWLVILALPLAALTAWSAAGLWTRSAVTRVIASLLWAAVPTLHLALGEGRIGTVAAHILLPLVVRSTVRAIGARGSWEHATGAALLLAVLTAAAPVLLPLALLVIVTVAIVLTVRDPQRRSGRTLWLIPLPSLAVSFPMLASAAVAEKNVLATLIAEPTPPTAPGVTGETAPLWQQLLGHHVAFDPAAGLAGAGQSGSWISDYFTGDFWSLRLALLIGAPLLILAGLGIFSAVFRRGPKHDADPAGLRSGTAVAVGLILLAALGLSALVAQLAAGDDGLNVLPGSVAPLVSVISFCLLAAGIGSLARLPQAMRRVGGYITPVAATLLVLSVVASLGLWAIPRSTPASELTGEPLTAVHQQPTAIGPGEVRQIPASAADQGMGPAQLRTLVLEAAPQGVVAELVSGQGRTLDTYWPGISVGDSPLLARSAEGAAAEQNLLAGEEVLAELVAAVVSPGAENTEELMEELGVGFVLIPGSEEGALVDAVDTAGGLTAVGPTDRGLLWRAEADQDQDIPHVAGQAGANTSWARLLDDEGETVALLPSQNHQVDLELSELRDSHGEPLEAEAGRNYYIQIASERATGWEAQLDGETLRRMPADENGDGTEEWAQRFEVAGERLTAEAELSIAHQPIYRWPMVFGVGIFLVLVTLIAVPLPRSWRMLPVEVRQV</sequence>
<feature type="transmembrane region" description="Helical" evidence="1">
    <location>
        <begin position="1069"/>
        <end position="1090"/>
    </location>
</feature>
<comment type="caution">
    <text evidence="2">The sequence shown here is derived from an EMBL/GenBank/DDBJ whole genome shotgun (WGS) entry which is preliminary data.</text>
</comment>
<dbReference type="SUPFAM" id="SSF53448">
    <property type="entry name" value="Nucleotide-diphospho-sugar transferases"/>
    <property type="match status" value="1"/>
</dbReference>
<gene>
    <name evidence="2" type="ORF">JOF45_000539</name>
</gene>
<evidence type="ECO:0000313" key="2">
    <source>
        <dbReference type="EMBL" id="MBP2317520.1"/>
    </source>
</evidence>
<accession>A0ABS4SZ90</accession>
<protein>
    <recommendedName>
        <fullName evidence="4">Glycosyltransferase family 2 protein</fullName>
    </recommendedName>
</protein>
<dbReference type="Gene3D" id="3.90.550.10">
    <property type="entry name" value="Spore Coat Polysaccharide Biosynthesis Protein SpsA, Chain A"/>
    <property type="match status" value="1"/>
</dbReference>
<feature type="transmembrane region" description="Helical" evidence="1">
    <location>
        <begin position="419"/>
        <end position="452"/>
    </location>
</feature>
<evidence type="ECO:0000313" key="3">
    <source>
        <dbReference type="Proteomes" id="UP001519331"/>
    </source>
</evidence>
<feature type="transmembrane region" description="Helical" evidence="1">
    <location>
        <begin position="197"/>
        <end position="221"/>
    </location>
</feature>
<organism evidence="2 3">
    <name type="scientific">Nesterenkonia lacusekhoensis</name>
    <dbReference type="NCBI Taxonomy" id="150832"/>
    <lineage>
        <taxon>Bacteria</taxon>
        <taxon>Bacillati</taxon>
        <taxon>Actinomycetota</taxon>
        <taxon>Actinomycetes</taxon>
        <taxon>Micrococcales</taxon>
        <taxon>Micrococcaceae</taxon>
        <taxon>Nesterenkonia</taxon>
    </lineage>
</organism>